<dbReference type="CDD" id="cd10422">
    <property type="entry name" value="RNase_Ire1"/>
    <property type="match status" value="1"/>
</dbReference>
<evidence type="ECO:0000256" key="18">
    <source>
        <dbReference type="ARBA" id="ARBA00048977"/>
    </source>
</evidence>
<dbReference type="SMART" id="SM00580">
    <property type="entry name" value="PUG"/>
    <property type="match status" value="1"/>
</dbReference>
<dbReference type="GO" id="GO:0036498">
    <property type="term" value="P:IRE1-mediated unfolded protein response"/>
    <property type="evidence" value="ECO:0007669"/>
    <property type="project" value="TreeGrafter"/>
</dbReference>
<name>A0A0H2RKK0_9AGAM</name>
<sequence>MAPYLLLACLILLSTYCLAETVSLRHVLRDRLFRASERSVENSHFLPPVRSTLGSSDDKLELLDICLAASVDGRIYGLNRSSGQVLWTLPSPSVYSSAQGPPPALGPLVRTRHAEIDPFHGDGENEELYVVEPQSGNIFILPHIDAPLQQLPFTMPQLVDMGAFSFTIDDITRMFVGKKETSLLVIELETGRLKNVIDSSSECPWDPSEWDAGADLDLDELDGSKPARTASTSTEVLIGRTDYHISIKSKPSETKGPLPPVQNLVLSTYGPNNQDRILQSAYGRTIDNMYIQPTPSGEIYQFKALPKQGNEWASREDSQPLWMNSFAKPIVGVFDVLRTPNRHNPFALLQPQPRLQDVLPDFDFDNGAASEFTEDGTYIGLVGDNSSSLFAMSPDSYPLVVFHRGTAEDYRRGRAFRKLLDASPGENGDDTKNGSDLSDELAFDIDSLNRLREERKRCTGSSGMWDRRCAVGLRPVEPSASRLNRLISDREFVADHSANGGHRQDALSNTTYPALPAKEEVDEQWTAYSPIVGAVVAFMMFVSGVWFFTKIRTSNTRVSDVPVSQHLKVLDEISVPVKDSESEPQPTPPKPLDGSSVESFSNTEGSNGITPTTVDVVAPEEKQVTFVPTPISQSDSQSTPAGSAEGPTAEWVVLDSQADGDAGEDSDAEADATPNIQTPGKKRGTRRGKRRRKNKGATAQNGGQDEGLDDGGNQQTIREDGLKFPSSPLPSPSLTPMASTSSQMPPTKTPMQLSVSDEVLGHGSHGTVVYRGSLQGRAVAVKRLLQEFTTLAAREVNILQESDDHPNVIRYFYQESHGNFLYIALELCPASLADIIESPQLHPDIVSAFDPKRALSQITSGVRHLHALKIIHRDIKPQNILISSAKKGPSNLAGHRMLISDFGLCRKLDSDQSSFLPTAHGAMAAGTVGWRAPEILRGDVKLDESAVDDSSMSSRSSTGTVNGATPSRLTRLTKSIDIFSLGCLFYYILSQGSHPYGDRYERDMNIIKDIKSLDHLESYGEEGLEAIDLVEQMLDKEASARPDTTTCLTHPFFWTPGRRLAFLTDASDRFEIMCRDPREPELIDLETNASRVVGNDWHSRLDKIFIDNLGKFRKYDGRSVQDLMRALRNKKHHYQDLPENVKRHLGPLPEGFLGYFTRRFPNLFLHVHGVVQRTDLHNESMFRSYFDLTE</sequence>
<gene>
    <name evidence="23" type="ORF">SCHPADRAFT_905040</name>
</gene>
<evidence type="ECO:0000256" key="6">
    <source>
        <dbReference type="ARBA" id="ARBA00022692"/>
    </source>
</evidence>
<dbReference type="STRING" id="27342.A0A0H2RKK0"/>
<evidence type="ECO:0000256" key="11">
    <source>
        <dbReference type="ARBA" id="ARBA00022801"/>
    </source>
</evidence>
<keyword evidence="10" id="KW-0418">Kinase</keyword>
<dbReference type="InterPro" id="IPR000719">
    <property type="entry name" value="Prot_kinase_dom"/>
</dbReference>
<dbReference type="PROSITE" id="PS00108">
    <property type="entry name" value="PROTEIN_KINASE_ST"/>
    <property type="match status" value="1"/>
</dbReference>
<evidence type="ECO:0000256" key="12">
    <source>
        <dbReference type="ARBA" id="ARBA00022840"/>
    </source>
</evidence>
<accession>A0A0H2RKK0</accession>
<dbReference type="GO" id="GO:0006397">
    <property type="term" value="P:mRNA processing"/>
    <property type="evidence" value="ECO:0007669"/>
    <property type="project" value="InterPro"/>
</dbReference>
<dbReference type="PROSITE" id="PS50011">
    <property type="entry name" value="PROTEIN_KINASE_DOM"/>
    <property type="match status" value="1"/>
</dbReference>
<dbReference type="InterPro" id="IPR018391">
    <property type="entry name" value="PQQ_b-propeller_rpt"/>
</dbReference>
<comment type="cofactor">
    <cofactor evidence="1">
        <name>Mg(2+)</name>
        <dbReference type="ChEBI" id="CHEBI:18420"/>
    </cofactor>
</comment>
<keyword evidence="8 20" id="KW-0732">Signal</keyword>
<keyword evidence="14" id="KW-1133">Transmembrane helix</keyword>
<dbReference type="GO" id="GO:0005524">
    <property type="term" value="F:ATP binding"/>
    <property type="evidence" value="ECO:0007669"/>
    <property type="project" value="UniProtKB-KW"/>
</dbReference>
<evidence type="ECO:0000256" key="5">
    <source>
        <dbReference type="ARBA" id="ARBA00022679"/>
    </source>
</evidence>
<dbReference type="Proteomes" id="UP000053477">
    <property type="component" value="Unassembled WGS sequence"/>
</dbReference>
<proteinExistence type="predicted"/>
<evidence type="ECO:0000256" key="7">
    <source>
        <dbReference type="ARBA" id="ARBA00022723"/>
    </source>
</evidence>
<dbReference type="GO" id="GO:0004521">
    <property type="term" value="F:RNA endonuclease activity"/>
    <property type="evidence" value="ECO:0007669"/>
    <property type="project" value="InterPro"/>
</dbReference>
<feature type="compositionally biased region" description="Acidic residues" evidence="19">
    <location>
        <begin position="661"/>
        <end position="670"/>
    </location>
</feature>
<dbReference type="SUPFAM" id="SSF56112">
    <property type="entry name" value="Protein kinase-like (PK-like)"/>
    <property type="match status" value="1"/>
</dbReference>
<keyword evidence="5" id="KW-0808">Transferase</keyword>
<evidence type="ECO:0000313" key="24">
    <source>
        <dbReference type="Proteomes" id="UP000053477"/>
    </source>
</evidence>
<evidence type="ECO:0000256" key="3">
    <source>
        <dbReference type="ARBA" id="ARBA00012513"/>
    </source>
</evidence>
<dbReference type="SMART" id="SM00564">
    <property type="entry name" value="PQQ"/>
    <property type="match status" value="2"/>
</dbReference>
<dbReference type="EMBL" id="KQ085976">
    <property type="protein sequence ID" value="KLO12505.1"/>
    <property type="molecule type" value="Genomic_DNA"/>
</dbReference>
<keyword evidence="9" id="KW-0547">Nucleotide-binding</keyword>
<keyword evidence="12" id="KW-0067">ATP-binding</keyword>
<dbReference type="GO" id="GO:0051082">
    <property type="term" value="F:unfolded protein binding"/>
    <property type="evidence" value="ECO:0007669"/>
    <property type="project" value="TreeGrafter"/>
</dbReference>
<keyword evidence="6" id="KW-0812">Transmembrane</keyword>
<evidence type="ECO:0000313" key="23">
    <source>
        <dbReference type="EMBL" id="KLO12505.1"/>
    </source>
</evidence>
<dbReference type="Gene3D" id="1.10.510.10">
    <property type="entry name" value="Transferase(Phosphotransferase) domain 1"/>
    <property type="match status" value="1"/>
</dbReference>
<dbReference type="SUPFAM" id="SSF50998">
    <property type="entry name" value="Quinoprotein alcohol dehydrogenase-like"/>
    <property type="match status" value="1"/>
</dbReference>
<dbReference type="PROSITE" id="PS51392">
    <property type="entry name" value="KEN"/>
    <property type="match status" value="1"/>
</dbReference>
<evidence type="ECO:0000256" key="13">
    <source>
        <dbReference type="ARBA" id="ARBA00022842"/>
    </source>
</evidence>
<feature type="chain" id="PRO_5005201898" description="non-specific serine/threonine protein kinase" evidence="20">
    <location>
        <begin position="20"/>
        <end position="1190"/>
    </location>
</feature>
<dbReference type="EC" id="2.7.11.1" evidence="3"/>
<evidence type="ECO:0000256" key="17">
    <source>
        <dbReference type="ARBA" id="ARBA00048659"/>
    </source>
</evidence>
<feature type="region of interest" description="Disordered" evidence="19">
    <location>
        <begin position="947"/>
        <end position="966"/>
    </location>
</feature>
<feature type="signal peptide" evidence="20">
    <location>
        <begin position="1"/>
        <end position="19"/>
    </location>
</feature>
<evidence type="ECO:0000256" key="9">
    <source>
        <dbReference type="ARBA" id="ARBA00022741"/>
    </source>
</evidence>
<evidence type="ECO:0000259" key="21">
    <source>
        <dbReference type="PROSITE" id="PS50011"/>
    </source>
</evidence>
<dbReference type="FunFam" id="3.30.200.20:FF:000077">
    <property type="entry name" value="Putative Serine/threonine-protein kinase/endoribonuclease IRE1"/>
    <property type="match status" value="1"/>
</dbReference>
<feature type="domain" description="KEN" evidence="22">
    <location>
        <begin position="1056"/>
        <end position="1188"/>
    </location>
</feature>
<keyword evidence="7" id="KW-0479">Metal-binding</keyword>
<dbReference type="SMART" id="SM00220">
    <property type="entry name" value="S_TKc"/>
    <property type="match status" value="1"/>
</dbReference>
<evidence type="ECO:0000256" key="16">
    <source>
        <dbReference type="ARBA" id="ARBA00023180"/>
    </source>
</evidence>
<keyword evidence="24" id="KW-1185">Reference proteome</keyword>
<feature type="region of interest" description="Disordered" evidence="19">
    <location>
        <begin position="574"/>
        <end position="647"/>
    </location>
</feature>
<dbReference type="PANTHER" id="PTHR13954:SF6">
    <property type="entry name" value="NON-SPECIFIC SERINE_THREONINE PROTEIN KINASE"/>
    <property type="match status" value="1"/>
</dbReference>
<dbReference type="Gene3D" id="3.30.200.20">
    <property type="entry name" value="Phosphorylase Kinase, domain 1"/>
    <property type="match status" value="1"/>
</dbReference>
<dbReference type="InterPro" id="IPR010513">
    <property type="entry name" value="KEN_dom"/>
</dbReference>
<comment type="subcellular location">
    <subcellularLocation>
        <location evidence="2">Membrane</location>
        <topology evidence="2">Single-pass type I membrane protein</topology>
    </subcellularLocation>
</comment>
<dbReference type="GO" id="GO:0004674">
    <property type="term" value="F:protein serine/threonine kinase activity"/>
    <property type="evidence" value="ECO:0007669"/>
    <property type="project" value="UniProtKB-KW"/>
</dbReference>
<evidence type="ECO:0000256" key="8">
    <source>
        <dbReference type="ARBA" id="ARBA00022729"/>
    </source>
</evidence>
<dbReference type="InParanoid" id="A0A0H2RKK0"/>
<dbReference type="GO" id="GO:0016787">
    <property type="term" value="F:hydrolase activity"/>
    <property type="evidence" value="ECO:0007669"/>
    <property type="project" value="UniProtKB-KW"/>
</dbReference>
<feature type="compositionally biased region" description="Basic residues" evidence="19">
    <location>
        <begin position="680"/>
        <end position="695"/>
    </location>
</feature>
<feature type="compositionally biased region" description="Polar residues" evidence="19">
    <location>
        <begin position="596"/>
        <end position="613"/>
    </location>
</feature>
<keyword evidence="13" id="KW-0460">Magnesium</keyword>
<feature type="region of interest" description="Disordered" evidence="19">
    <location>
        <begin position="659"/>
        <end position="751"/>
    </location>
</feature>
<evidence type="ECO:0000259" key="22">
    <source>
        <dbReference type="PROSITE" id="PS51392"/>
    </source>
</evidence>
<comment type="catalytic activity">
    <reaction evidence="18">
        <text>L-seryl-[protein] + ATP = O-phospho-L-seryl-[protein] + ADP + H(+)</text>
        <dbReference type="Rhea" id="RHEA:17989"/>
        <dbReference type="Rhea" id="RHEA-COMP:9863"/>
        <dbReference type="Rhea" id="RHEA-COMP:11604"/>
        <dbReference type="ChEBI" id="CHEBI:15378"/>
        <dbReference type="ChEBI" id="CHEBI:29999"/>
        <dbReference type="ChEBI" id="CHEBI:30616"/>
        <dbReference type="ChEBI" id="CHEBI:83421"/>
        <dbReference type="ChEBI" id="CHEBI:456216"/>
        <dbReference type="EC" id="2.7.11.1"/>
    </reaction>
    <physiologicalReaction direction="left-to-right" evidence="18">
        <dbReference type="Rhea" id="RHEA:17990"/>
    </physiologicalReaction>
</comment>
<evidence type="ECO:0000256" key="10">
    <source>
        <dbReference type="ARBA" id="ARBA00022777"/>
    </source>
</evidence>
<evidence type="ECO:0000256" key="2">
    <source>
        <dbReference type="ARBA" id="ARBA00004479"/>
    </source>
</evidence>
<evidence type="ECO:0000256" key="4">
    <source>
        <dbReference type="ARBA" id="ARBA00022527"/>
    </source>
</evidence>
<dbReference type="InterPro" id="IPR045133">
    <property type="entry name" value="IRE1/2-like"/>
</dbReference>
<dbReference type="FunFam" id="1.10.510.10:FF:000572">
    <property type="entry name" value="Serine/threonine-protein kinase/endoribonuclease IRE1"/>
    <property type="match status" value="1"/>
</dbReference>
<dbReference type="InterPro" id="IPR038357">
    <property type="entry name" value="KEN_sf"/>
</dbReference>
<feature type="compositionally biased region" description="Low complexity" evidence="19">
    <location>
        <begin position="948"/>
        <end position="957"/>
    </location>
</feature>
<dbReference type="InterPro" id="IPR011047">
    <property type="entry name" value="Quinoprotein_ADH-like_sf"/>
</dbReference>
<dbReference type="FunCoup" id="A0A0H2RKK0">
    <property type="interactions" value="127"/>
</dbReference>
<dbReference type="AlphaFoldDB" id="A0A0H2RKK0"/>
<keyword evidence="4" id="KW-0723">Serine/threonine-protein kinase</keyword>
<protein>
    <recommendedName>
        <fullName evidence="3">non-specific serine/threonine protein kinase</fullName>
        <ecNumber evidence="3">2.7.11.1</ecNumber>
    </recommendedName>
</protein>
<feature type="compositionally biased region" description="Polar residues" evidence="19">
    <location>
        <begin position="630"/>
        <end position="641"/>
    </location>
</feature>
<feature type="domain" description="Protein kinase" evidence="21">
    <location>
        <begin position="754"/>
        <end position="1053"/>
    </location>
</feature>
<reference evidence="23 24" key="1">
    <citation type="submission" date="2015-04" db="EMBL/GenBank/DDBJ databases">
        <title>Complete genome sequence of Schizopora paradoxa KUC8140, a cosmopolitan wood degrader in East Asia.</title>
        <authorList>
            <consortium name="DOE Joint Genome Institute"/>
            <person name="Min B."/>
            <person name="Park H."/>
            <person name="Jang Y."/>
            <person name="Kim J.-J."/>
            <person name="Kim K.H."/>
            <person name="Pangilinan J."/>
            <person name="Lipzen A."/>
            <person name="Riley R."/>
            <person name="Grigoriev I.V."/>
            <person name="Spatafora J.W."/>
            <person name="Choi I.-G."/>
        </authorList>
    </citation>
    <scope>NUCLEOTIDE SEQUENCE [LARGE SCALE GENOMIC DNA]</scope>
    <source>
        <strain evidence="23 24">KUC8140</strain>
    </source>
</reference>
<evidence type="ECO:0000256" key="1">
    <source>
        <dbReference type="ARBA" id="ARBA00001946"/>
    </source>
</evidence>
<dbReference type="GO" id="GO:0046872">
    <property type="term" value="F:metal ion binding"/>
    <property type="evidence" value="ECO:0007669"/>
    <property type="project" value="UniProtKB-KW"/>
</dbReference>
<dbReference type="GO" id="GO:1990604">
    <property type="term" value="C:IRE1-TRAF2-ASK1 complex"/>
    <property type="evidence" value="ECO:0007669"/>
    <property type="project" value="TreeGrafter"/>
</dbReference>
<dbReference type="InterPro" id="IPR008271">
    <property type="entry name" value="Ser/Thr_kinase_AS"/>
</dbReference>
<evidence type="ECO:0000256" key="14">
    <source>
        <dbReference type="ARBA" id="ARBA00022989"/>
    </source>
</evidence>
<organism evidence="23 24">
    <name type="scientific">Schizopora paradoxa</name>
    <dbReference type="NCBI Taxonomy" id="27342"/>
    <lineage>
        <taxon>Eukaryota</taxon>
        <taxon>Fungi</taxon>
        <taxon>Dikarya</taxon>
        <taxon>Basidiomycota</taxon>
        <taxon>Agaricomycotina</taxon>
        <taxon>Agaricomycetes</taxon>
        <taxon>Hymenochaetales</taxon>
        <taxon>Schizoporaceae</taxon>
        <taxon>Schizopora</taxon>
    </lineage>
</organism>
<dbReference type="PANTHER" id="PTHR13954">
    <property type="entry name" value="IRE1-RELATED"/>
    <property type="match status" value="1"/>
</dbReference>
<dbReference type="GO" id="GO:0070059">
    <property type="term" value="P:intrinsic apoptotic signaling pathway in response to endoplasmic reticulum stress"/>
    <property type="evidence" value="ECO:0007669"/>
    <property type="project" value="TreeGrafter"/>
</dbReference>
<dbReference type="FunFam" id="1.20.1440.180:FF:000002">
    <property type="entry name" value="Serine/threonine-protein kinase/endoribonuclease IRE1"/>
    <property type="match status" value="1"/>
</dbReference>
<evidence type="ECO:0000256" key="20">
    <source>
        <dbReference type="SAM" id="SignalP"/>
    </source>
</evidence>
<dbReference type="Pfam" id="PF00069">
    <property type="entry name" value="Pkinase"/>
    <property type="match status" value="1"/>
</dbReference>
<dbReference type="Gene3D" id="1.20.1440.180">
    <property type="entry name" value="KEN domain"/>
    <property type="match status" value="1"/>
</dbReference>
<dbReference type="CDD" id="cd13982">
    <property type="entry name" value="STKc_IRE1"/>
    <property type="match status" value="1"/>
</dbReference>
<dbReference type="OrthoDB" id="63989at2759"/>
<keyword evidence="11" id="KW-0378">Hydrolase</keyword>
<evidence type="ECO:0000256" key="19">
    <source>
        <dbReference type="SAM" id="MobiDB-lite"/>
    </source>
</evidence>
<evidence type="ECO:0000256" key="15">
    <source>
        <dbReference type="ARBA" id="ARBA00023136"/>
    </source>
</evidence>
<dbReference type="Pfam" id="PF06479">
    <property type="entry name" value="Ribonuc_2-5A"/>
    <property type="match status" value="1"/>
</dbReference>
<keyword evidence="16" id="KW-0325">Glycoprotein</keyword>
<comment type="catalytic activity">
    <reaction evidence="17">
        <text>L-threonyl-[protein] + ATP = O-phospho-L-threonyl-[protein] + ADP + H(+)</text>
        <dbReference type="Rhea" id="RHEA:46608"/>
        <dbReference type="Rhea" id="RHEA-COMP:11060"/>
        <dbReference type="Rhea" id="RHEA-COMP:11605"/>
        <dbReference type="ChEBI" id="CHEBI:15378"/>
        <dbReference type="ChEBI" id="CHEBI:30013"/>
        <dbReference type="ChEBI" id="CHEBI:30616"/>
        <dbReference type="ChEBI" id="CHEBI:61977"/>
        <dbReference type="ChEBI" id="CHEBI:456216"/>
        <dbReference type="EC" id="2.7.11.1"/>
    </reaction>
    <physiologicalReaction direction="left-to-right" evidence="17">
        <dbReference type="Rhea" id="RHEA:46609"/>
    </physiologicalReaction>
</comment>
<dbReference type="InterPro" id="IPR011009">
    <property type="entry name" value="Kinase-like_dom_sf"/>
</dbReference>
<keyword evidence="15" id="KW-0472">Membrane</keyword>